<gene>
    <name evidence="1" type="ORF">SLEP1_g33194</name>
</gene>
<keyword evidence="2" id="KW-1185">Reference proteome</keyword>
<comment type="caution">
    <text evidence="1">The sequence shown here is derived from an EMBL/GenBank/DDBJ whole genome shotgun (WGS) entry which is preliminary data.</text>
</comment>
<protein>
    <submittedName>
        <fullName evidence="1">Uncharacterized protein</fullName>
    </submittedName>
</protein>
<organism evidence="1 2">
    <name type="scientific">Rubroshorea leprosula</name>
    <dbReference type="NCBI Taxonomy" id="152421"/>
    <lineage>
        <taxon>Eukaryota</taxon>
        <taxon>Viridiplantae</taxon>
        <taxon>Streptophyta</taxon>
        <taxon>Embryophyta</taxon>
        <taxon>Tracheophyta</taxon>
        <taxon>Spermatophyta</taxon>
        <taxon>Magnoliopsida</taxon>
        <taxon>eudicotyledons</taxon>
        <taxon>Gunneridae</taxon>
        <taxon>Pentapetalae</taxon>
        <taxon>rosids</taxon>
        <taxon>malvids</taxon>
        <taxon>Malvales</taxon>
        <taxon>Dipterocarpaceae</taxon>
        <taxon>Rubroshorea</taxon>
    </lineage>
</organism>
<name>A0AAV5KFU4_9ROSI</name>
<sequence>MIDSYRKDLEEFGTGLKKEIVVIRSVASCAVNESLEISAFVT</sequence>
<proteinExistence type="predicted"/>
<evidence type="ECO:0000313" key="2">
    <source>
        <dbReference type="Proteomes" id="UP001054252"/>
    </source>
</evidence>
<accession>A0AAV5KFU4</accession>
<evidence type="ECO:0000313" key="1">
    <source>
        <dbReference type="EMBL" id="GKV23478.1"/>
    </source>
</evidence>
<dbReference type="EMBL" id="BPVZ01000063">
    <property type="protein sequence ID" value="GKV23478.1"/>
    <property type="molecule type" value="Genomic_DNA"/>
</dbReference>
<dbReference type="AlphaFoldDB" id="A0AAV5KFU4"/>
<reference evidence="1 2" key="1">
    <citation type="journal article" date="2021" name="Commun. Biol.">
        <title>The genome of Shorea leprosula (Dipterocarpaceae) highlights the ecological relevance of drought in aseasonal tropical rainforests.</title>
        <authorList>
            <person name="Ng K.K.S."/>
            <person name="Kobayashi M.J."/>
            <person name="Fawcett J.A."/>
            <person name="Hatakeyama M."/>
            <person name="Paape T."/>
            <person name="Ng C.H."/>
            <person name="Ang C.C."/>
            <person name="Tnah L.H."/>
            <person name="Lee C.T."/>
            <person name="Nishiyama T."/>
            <person name="Sese J."/>
            <person name="O'Brien M.J."/>
            <person name="Copetti D."/>
            <person name="Mohd Noor M.I."/>
            <person name="Ong R.C."/>
            <person name="Putra M."/>
            <person name="Sireger I.Z."/>
            <person name="Indrioko S."/>
            <person name="Kosugi Y."/>
            <person name="Izuno A."/>
            <person name="Isagi Y."/>
            <person name="Lee S.L."/>
            <person name="Shimizu K.K."/>
        </authorList>
    </citation>
    <scope>NUCLEOTIDE SEQUENCE [LARGE SCALE GENOMIC DNA]</scope>
    <source>
        <strain evidence="1">214</strain>
    </source>
</reference>
<dbReference type="Proteomes" id="UP001054252">
    <property type="component" value="Unassembled WGS sequence"/>
</dbReference>